<dbReference type="RefSeq" id="WP_164208352.1">
    <property type="nucleotide sequence ID" value="NZ_JAAGMP010001701.1"/>
</dbReference>
<dbReference type="Pfam" id="PF14534">
    <property type="entry name" value="DUF4440"/>
    <property type="match status" value="1"/>
</dbReference>
<gene>
    <name evidence="3" type="ORF">G3I50_37875</name>
</gene>
<evidence type="ECO:0000256" key="1">
    <source>
        <dbReference type="SAM" id="MobiDB-lite"/>
    </source>
</evidence>
<feature type="region of interest" description="Disordered" evidence="1">
    <location>
        <begin position="129"/>
        <end position="165"/>
    </location>
</feature>
<name>A0A7K3S9L6_9ACTN</name>
<feature type="domain" description="DUF4440" evidence="2">
    <location>
        <begin position="20"/>
        <end position="120"/>
    </location>
</feature>
<feature type="compositionally biased region" description="Polar residues" evidence="1">
    <location>
        <begin position="155"/>
        <end position="165"/>
    </location>
</feature>
<proteinExistence type="predicted"/>
<dbReference type="AlphaFoldDB" id="A0A7K3S9L6"/>
<dbReference type="SUPFAM" id="SSF54427">
    <property type="entry name" value="NTF2-like"/>
    <property type="match status" value="1"/>
</dbReference>
<dbReference type="EMBL" id="JAAGMP010001701">
    <property type="protein sequence ID" value="NEC23973.1"/>
    <property type="molecule type" value="Genomic_DNA"/>
</dbReference>
<reference evidence="3 4" key="1">
    <citation type="submission" date="2020-01" db="EMBL/GenBank/DDBJ databases">
        <title>Insect and environment-associated Actinomycetes.</title>
        <authorList>
            <person name="Currrie C."/>
            <person name="Chevrette M."/>
            <person name="Carlson C."/>
            <person name="Stubbendieck R."/>
            <person name="Wendt-Pienkowski E."/>
        </authorList>
    </citation>
    <scope>NUCLEOTIDE SEQUENCE [LARGE SCALE GENOMIC DNA]</scope>
    <source>
        <strain evidence="3 4">SID7590</strain>
    </source>
</reference>
<protein>
    <submittedName>
        <fullName evidence="3">Nuclear transport factor 2 family protein</fullName>
    </submittedName>
</protein>
<evidence type="ECO:0000259" key="2">
    <source>
        <dbReference type="Pfam" id="PF14534"/>
    </source>
</evidence>
<comment type="caution">
    <text evidence="3">The sequence shown here is derived from an EMBL/GenBank/DDBJ whole genome shotgun (WGS) entry which is preliminary data.</text>
</comment>
<evidence type="ECO:0000313" key="3">
    <source>
        <dbReference type="EMBL" id="NEC23973.1"/>
    </source>
</evidence>
<evidence type="ECO:0000313" key="4">
    <source>
        <dbReference type="Proteomes" id="UP000469670"/>
    </source>
</evidence>
<dbReference type="Proteomes" id="UP000469670">
    <property type="component" value="Unassembled WGS sequence"/>
</dbReference>
<sequence>MTHSTSVHPTTVAAQHPYVLEQAFNTFDAEVVDRLYEADALFVPRPGRPTTGPGRIPAHRDFLALRVPIRVTPRHTYVSGDLALLIVDWVVEGRAAHGGQVRIAGTATDVARRGPDGFWRYVIDNPFGTAADGPEQTGRPTEVGPADAAAGPTSPDGTGQSAIGR</sequence>
<organism evidence="3 4">
    <name type="scientific">Streptomyces parvus</name>
    <dbReference type="NCBI Taxonomy" id="66428"/>
    <lineage>
        <taxon>Bacteria</taxon>
        <taxon>Bacillati</taxon>
        <taxon>Actinomycetota</taxon>
        <taxon>Actinomycetes</taxon>
        <taxon>Kitasatosporales</taxon>
        <taxon>Streptomycetaceae</taxon>
        <taxon>Streptomyces</taxon>
    </lineage>
</organism>
<dbReference type="InterPro" id="IPR032710">
    <property type="entry name" value="NTF2-like_dom_sf"/>
</dbReference>
<dbReference type="InterPro" id="IPR027843">
    <property type="entry name" value="DUF4440"/>
</dbReference>
<accession>A0A7K3S9L6</accession>
<dbReference type="Gene3D" id="3.10.450.50">
    <property type="match status" value="1"/>
</dbReference>